<dbReference type="EMBL" id="JAINUF010000012">
    <property type="protein sequence ID" value="KAJ8346271.1"/>
    <property type="molecule type" value="Genomic_DNA"/>
</dbReference>
<feature type="region of interest" description="Disordered" evidence="1">
    <location>
        <begin position="1"/>
        <end position="58"/>
    </location>
</feature>
<dbReference type="AlphaFoldDB" id="A0A9Q1INM9"/>
<organism evidence="2 3">
    <name type="scientific">Synaphobranchus kaupii</name>
    <name type="common">Kaup's arrowtooth eel</name>
    <dbReference type="NCBI Taxonomy" id="118154"/>
    <lineage>
        <taxon>Eukaryota</taxon>
        <taxon>Metazoa</taxon>
        <taxon>Chordata</taxon>
        <taxon>Craniata</taxon>
        <taxon>Vertebrata</taxon>
        <taxon>Euteleostomi</taxon>
        <taxon>Actinopterygii</taxon>
        <taxon>Neopterygii</taxon>
        <taxon>Teleostei</taxon>
        <taxon>Anguilliformes</taxon>
        <taxon>Synaphobranchidae</taxon>
        <taxon>Synaphobranchus</taxon>
    </lineage>
</organism>
<keyword evidence="3" id="KW-1185">Reference proteome</keyword>
<name>A0A9Q1INM9_SYNKA</name>
<protein>
    <submittedName>
        <fullName evidence="2">Uncharacterized protein</fullName>
    </submittedName>
</protein>
<evidence type="ECO:0000313" key="3">
    <source>
        <dbReference type="Proteomes" id="UP001152622"/>
    </source>
</evidence>
<evidence type="ECO:0000313" key="2">
    <source>
        <dbReference type="EMBL" id="KAJ8346271.1"/>
    </source>
</evidence>
<accession>A0A9Q1INM9</accession>
<proteinExistence type="predicted"/>
<sequence length="157" mass="17197">MTGERLLSRAKPRSLDSANKPARFARRKQSKPREPRAYGALRASPRPLAARRSSASRRCARNGCVQQNKDFALRDLKCKPTARKHAGDLVVLVSATITGALTSDAIPIAKMKKVGKKWPPASASCCPWRQARAWIEPSDSSRSFATNAGPRRIGAVY</sequence>
<comment type="caution">
    <text evidence="2">The sequence shown here is derived from an EMBL/GenBank/DDBJ whole genome shotgun (WGS) entry which is preliminary data.</text>
</comment>
<feature type="compositionally biased region" description="Low complexity" evidence="1">
    <location>
        <begin position="40"/>
        <end position="53"/>
    </location>
</feature>
<gene>
    <name evidence="2" type="ORF">SKAU_G00304640</name>
</gene>
<reference evidence="2" key="1">
    <citation type="journal article" date="2023" name="Science">
        <title>Genome structures resolve the early diversification of teleost fishes.</title>
        <authorList>
            <person name="Parey E."/>
            <person name="Louis A."/>
            <person name="Montfort J."/>
            <person name="Bouchez O."/>
            <person name="Roques C."/>
            <person name="Iampietro C."/>
            <person name="Lluch J."/>
            <person name="Castinel A."/>
            <person name="Donnadieu C."/>
            <person name="Desvignes T."/>
            <person name="Floi Bucao C."/>
            <person name="Jouanno E."/>
            <person name="Wen M."/>
            <person name="Mejri S."/>
            <person name="Dirks R."/>
            <person name="Jansen H."/>
            <person name="Henkel C."/>
            <person name="Chen W.J."/>
            <person name="Zahm M."/>
            <person name="Cabau C."/>
            <person name="Klopp C."/>
            <person name="Thompson A.W."/>
            <person name="Robinson-Rechavi M."/>
            <person name="Braasch I."/>
            <person name="Lecointre G."/>
            <person name="Bobe J."/>
            <person name="Postlethwait J.H."/>
            <person name="Berthelot C."/>
            <person name="Roest Crollius H."/>
            <person name="Guiguen Y."/>
        </authorList>
    </citation>
    <scope>NUCLEOTIDE SEQUENCE</scope>
    <source>
        <strain evidence="2">WJC10195</strain>
    </source>
</reference>
<evidence type="ECO:0000256" key="1">
    <source>
        <dbReference type="SAM" id="MobiDB-lite"/>
    </source>
</evidence>
<dbReference type="Proteomes" id="UP001152622">
    <property type="component" value="Chromosome 12"/>
</dbReference>